<comment type="subcellular location">
    <subcellularLocation>
        <location evidence="1">Cell membrane</location>
        <topology evidence="1">Multi-pass membrane protein</topology>
    </subcellularLocation>
</comment>
<evidence type="ECO:0000256" key="2">
    <source>
        <dbReference type="ARBA" id="ARBA00008017"/>
    </source>
</evidence>
<dbReference type="GO" id="GO:0055085">
    <property type="term" value="P:transmembrane transport"/>
    <property type="evidence" value="ECO:0007669"/>
    <property type="project" value="InterPro"/>
</dbReference>
<keyword evidence="9" id="KW-0732">Signal</keyword>
<evidence type="ECO:0000256" key="3">
    <source>
        <dbReference type="ARBA" id="ARBA00022475"/>
    </source>
</evidence>
<protein>
    <submittedName>
        <fullName evidence="11">Mechanosensitive ion channel</fullName>
    </submittedName>
</protein>
<organism evidence="11 12">
    <name type="scientific">Symplocastrum torsivum CPER-KK1</name>
    <dbReference type="NCBI Taxonomy" id="450513"/>
    <lineage>
        <taxon>Bacteria</taxon>
        <taxon>Bacillati</taxon>
        <taxon>Cyanobacteriota</taxon>
        <taxon>Cyanophyceae</taxon>
        <taxon>Oscillatoriophycideae</taxon>
        <taxon>Oscillatoriales</taxon>
        <taxon>Microcoleaceae</taxon>
        <taxon>Symplocastrum</taxon>
    </lineage>
</organism>
<feature type="compositionally biased region" description="Polar residues" evidence="7">
    <location>
        <begin position="534"/>
        <end position="554"/>
    </location>
</feature>
<evidence type="ECO:0000313" key="12">
    <source>
        <dbReference type="Proteomes" id="UP000753908"/>
    </source>
</evidence>
<dbReference type="InterPro" id="IPR010920">
    <property type="entry name" value="LSM_dom_sf"/>
</dbReference>
<dbReference type="Gene3D" id="1.10.287.1260">
    <property type="match status" value="1"/>
</dbReference>
<dbReference type="InterPro" id="IPR036390">
    <property type="entry name" value="WH_DNA-bd_sf"/>
</dbReference>
<dbReference type="PROSITE" id="PS01246">
    <property type="entry name" value="UPF0003"/>
    <property type="match status" value="1"/>
</dbReference>
<dbReference type="InterPro" id="IPR052702">
    <property type="entry name" value="MscS-like_channel"/>
</dbReference>
<evidence type="ECO:0000256" key="8">
    <source>
        <dbReference type="SAM" id="Phobius"/>
    </source>
</evidence>
<evidence type="ECO:0000256" key="7">
    <source>
        <dbReference type="SAM" id="MobiDB-lite"/>
    </source>
</evidence>
<gene>
    <name evidence="11" type="ORF">KME25_18825</name>
</gene>
<dbReference type="Pfam" id="PF00610">
    <property type="entry name" value="DEP"/>
    <property type="match status" value="1"/>
</dbReference>
<feature type="region of interest" description="Disordered" evidence="7">
    <location>
        <begin position="518"/>
        <end position="555"/>
    </location>
</feature>
<dbReference type="Pfam" id="PF00924">
    <property type="entry name" value="MS_channel_2nd"/>
    <property type="match status" value="1"/>
</dbReference>
<dbReference type="SMART" id="SM00049">
    <property type="entry name" value="DEP"/>
    <property type="match status" value="1"/>
</dbReference>
<keyword evidence="3" id="KW-1003">Cell membrane</keyword>
<feature type="transmembrane region" description="Helical" evidence="8">
    <location>
        <begin position="193"/>
        <end position="214"/>
    </location>
</feature>
<dbReference type="InterPro" id="IPR006686">
    <property type="entry name" value="MscS_channel_CS"/>
</dbReference>
<keyword evidence="6 8" id="KW-0472">Membrane</keyword>
<dbReference type="AlphaFoldDB" id="A0A951UAH0"/>
<dbReference type="Gene3D" id="3.30.70.100">
    <property type="match status" value="1"/>
</dbReference>
<dbReference type="Proteomes" id="UP000753908">
    <property type="component" value="Unassembled WGS sequence"/>
</dbReference>
<accession>A0A951UAH0</accession>
<reference evidence="11" key="2">
    <citation type="journal article" date="2022" name="Microbiol. Resour. Announc.">
        <title>Metagenome Sequencing to Explore Phylogenomics of Terrestrial Cyanobacteria.</title>
        <authorList>
            <person name="Ward R.D."/>
            <person name="Stajich J.E."/>
            <person name="Johansen J.R."/>
            <person name="Huntemann M."/>
            <person name="Clum A."/>
            <person name="Foster B."/>
            <person name="Foster B."/>
            <person name="Roux S."/>
            <person name="Palaniappan K."/>
            <person name="Varghese N."/>
            <person name="Mukherjee S."/>
            <person name="Reddy T.B.K."/>
            <person name="Daum C."/>
            <person name="Copeland A."/>
            <person name="Chen I.A."/>
            <person name="Ivanova N.N."/>
            <person name="Kyrpides N.C."/>
            <person name="Shapiro N."/>
            <person name="Eloe-Fadrosh E.A."/>
            <person name="Pietrasiak N."/>
        </authorList>
    </citation>
    <scope>NUCLEOTIDE SEQUENCE</scope>
    <source>
        <strain evidence="11">CPER-KK1</strain>
    </source>
</reference>
<sequence length="650" mass="72616">MLILLGTLTLLLTLSFPSLAQTSSSAAEAPVVLDGRVLFQVRNAGNFSAAERAGIINNNLEQEVRSREPLKIEVVQENQRSIIRSSTSSNGVPPQEGRDLVTVTEGDVIPGTSLARQANIWRNVIEDALQQGRLERTLAYYRLALLYSLGGLLGAIAFHFILGFLWRLLARRLTRWLGNPASPLHPWEPSAKLFLQLALLGLQAGMWIAVGFYITDIFPKTRIWRYKLFNFLTSPIVSLGESNYSALQLLLLLAFTVGLWFAVSGITRLFRFYILSRTGAELRVQEVVAVLTQYILTFLGLIVLLQIWGLDVRSLAILASVLGVGIGFGVQNITNNLISGLIITLERPIQLGDFVNVGQLMGTVERIGARSTQIRTLDQVTIIVPNSRFLETEVINWSHGDPVSRLRLPVGVAYGSNVEQVQAALLEAARSHPEVLVRPQPQVWFQGFGDSAINFDLLVWTGEPKTQARVKSDLYYRIEASLRRYGIEVPFPQRDINVRSPQLDEFLAAWLRQNAPTTPQQQLFSPNGGKLNHHPQNPSVVTSVGQLSEPSSDAQTREKLAAVDIEALVVAMREPGGVEIKDRSERLNLYPVCFIGSEAVDWLMQKQSCTREEAIQLGQLLIEQGIIHHVYDEHPFRDGYVFYRFYTDEE</sequence>
<dbReference type="Gene3D" id="1.10.10.10">
    <property type="entry name" value="Winged helix-like DNA-binding domain superfamily/Winged helix DNA-binding domain"/>
    <property type="match status" value="1"/>
</dbReference>
<dbReference type="InterPro" id="IPR011014">
    <property type="entry name" value="MscS_channel_TM-2"/>
</dbReference>
<proteinExistence type="inferred from homology"/>
<evidence type="ECO:0000256" key="1">
    <source>
        <dbReference type="ARBA" id="ARBA00004651"/>
    </source>
</evidence>
<dbReference type="GO" id="GO:0035556">
    <property type="term" value="P:intracellular signal transduction"/>
    <property type="evidence" value="ECO:0007669"/>
    <property type="project" value="InterPro"/>
</dbReference>
<comment type="similarity">
    <text evidence="2">Belongs to the MscS (TC 1.A.23) family.</text>
</comment>
<evidence type="ECO:0000256" key="5">
    <source>
        <dbReference type="ARBA" id="ARBA00022989"/>
    </source>
</evidence>
<keyword evidence="4 8" id="KW-0812">Transmembrane</keyword>
<dbReference type="InterPro" id="IPR000591">
    <property type="entry name" value="DEP_dom"/>
</dbReference>
<dbReference type="InterPro" id="IPR011066">
    <property type="entry name" value="MscS_channel_C_sf"/>
</dbReference>
<keyword evidence="5 8" id="KW-1133">Transmembrane helix</keyword>
<dbReference type="PANTHER" id="PTHR30347:SF1">
    <property type="entry name" value="MECHANOSENSITIVE CHANNEL MSCK"/>
    <property type="match status" value="1"/>
</dbReference>
<dbReference type="GO" id="GO:0005886">
    <property type="term" value="C:plasma membrane"/>
    <property type="evidence" value="ECO:0007669"/>
    <property type="project" value="UniProtKB-SubCell"/>
</dbReference>
<comment type="caution">
    <text evidence="11">The sequence shown here is derived from an EMBL/GenBank/DDBJ whole genome shotgun (WGS) entry which is preliminary data.</text>
</comment>
<evidence type="ECO:0000259" key="10">
    <source>
        <dbReference type="PROSITE" id="PS50186"/>
    </source>
</evidence>
<feature type="domain" description="DEP" evidence="10">
    <location>
        <begin position="574"/>
        <end position="647"/>
    </location>
</feature>
<evidence type="ECO:0000256" key="4">
    <source>
        <dbReference type="ARBA" id="ARBA00022692"/>
    </source>
</evidence>
<dbReference type="SUPFAM" id="SSF50182">
    <property type="entry name" value="Sm-like ribonucleoproteins"/>
    <property type="match status" value="1"/>
</dbReference>
<dbReference type="Pfam" id="PF21082">
    <property type="entry name" value="MS_channel_3rd"/>
    <property type="match status" value="1"/>
</dbReference>
<dbReference type="SUPFAM" id="SSF82861">
    <property type="entry name" value="Mechanosensitive channel protein MscS (YggB), transmembrane region"/>
    <property type="match status" value="1"/>
</dbReference>
<evidence type="ECO:0000313" key="11">
    <source>
        <dbReference type="EMBL" id="MBW4546478.1"/>
    </source>
</evidence>
<dbReference type="InterPro" id="IPR023408">
    <property type="entry name" value="MscS_beta-dom_sf"/>
</dbReference>
<feature type="transmembrane region" description="Helical" evidence="8">
    <location>
        <begin position="246"/>
        <end position="266"/>
    </location>
</feature>
<dbReference type="SUPFAM" id="SSF46785">
    <property type="entry name" value="Winged helix' DNA-binding domain"/>
    <property type="match status" value="1"/>
</dbReference>
<dbReference type="PANTHER" id="PTHR30347">
    <property type="entry name" value="POTASSIUM CHANNEL RELATED"/>
    <property type="match status" value="1"/>
</dbReference>
<dbReference type="SUPFAM" id="SSF82689">
    <property type="entry name" value="Mechanosensitive channel protein MscS (YggB), C-terminal domain"/>
    <property type="match status" value="1"/>
</dbReference>
<feature type="signal peptide" evidence="9">
    <location>
        <begin position="1"/>
        <end position="20"/>
    </location>
</feature>
<feature type="transmembrane region" description="Helical" evidence="8">
    <location>
        <begin position="144"/>
        <end position="166"/>
    </location>
</feature>
<dbReference type="InterPro" id="IPR036388">
    <property type="entry name" value="WH-like_DNA-bd_sf"/>
</dbReference>
<reference evidence="11" key="1">
    <citation type="submission" date="2021-05" db="EMBL/GenBank/DDBJ databases">
        <authorList>
            <person name="Pietrasiak N."/>
            <person name="Ward R."/>
            <person name="Stajich J.E."/>
            <person name="Kurbessoian T."/>
        </authorList>
    </citation>
    <scope>NUCLEOTIDE SEQUENCE</scope>
    <source>
        <strain evidence="11">CPER-KK1</strain>
    </source>
</reference>
<dbReference type="EMBL" id="JAHHIF010000025">
    <property type="protein sequence ID" value="MBW4546478.1"/>
    <property type="molecule type" value="Genomic_DNA"/>
</dbReference>
<feature type="transmembrane region" description="Helical" evidence="8">
    <location>
        <begin position="287"/>
        <end position="308"/>
    </location>
</feature>
<evidence type="ECO:0000256" key="9">
    <source>
        <dbReference type="SAM" id="SignalP"/>
    </source>
</evidence>
<dbReference type="InterPro" id="IPR049278">
    <property type="entry name" value="MS_channel_C"/>
</dbReference>
<feature type="chain" id="PRO_5037257786" evidence="9">
    <location>
        <begin position="21"/>
        <end position="650"/>
    </location>
</feature>
<name>A0A951UAH0_9CYAN</name>
<dbReference type="PROSITE" id="PS50186">
    <property type="entry name" value="DEP"/>
    <property type="match status" value="1"/>
</dbReference>
<dbReference type="CDD" id="cd04371">
    <property type="entry name" value="DEP"/>
    <property type="match status" value="1"/>
</dbReference>
<evidence type="ECO:0000256" key="6">
    <source>
        <dbReference type="ARBA" id="ARBA00023136"/>
    </source>
</evidence>
<dbReference type="Gene3D" id="2.30.30.60">
    <property type="match status" value="1"/>
</dbReference>
<dbReference type="InterPro" id="IPR006685">
    <property type="entry name" value="MscS_channel_2nd"/>
</dbReference>